<dbReference type="SUPFAM" id="SSF109998">
    <property type="entry name" value="Triger factor/SurA peptide-binding domain-like"/>
    <property type="match status" value="1"/>
</dbReference>
<dbReference type="InterPro" id="IPR027304">
    <property type="entry name" value="Trigger_fact/SurA_dom_sf"/>
</dbReference>
<proteinExistence type="predicted"/>
<dbReference type="EMBL" id="CP014334">
    <property type="protein sequence ID" value="AMW33093.1"/>
    <property type="molecule type" value="Genomic_DNA"/>
</dbReference>
<dbReference type="KEGG" id="fia:NA23_07430"/>
<reference evidence="2 3" key="1">
    <citation type="journal article" date="2015" name="Stand. Genomic Sci.">
        <title>Genome sequence of a native-feather degrading extremely thermophilic Eubacterium, Fervidobacterium islandicum AW-1.</title>
        <authorList>
            <person name="Lee Y.J."/>
            <person name="Jeong H."/>
            <person name="Park G.S."/>
            <person name="Kwak Y."/>
            <person name="Lee S.J."/>
            <person name="Lee S.J."/>
            <person name="Park M.K."/>
            <person name="Kim J.Y."/>
            <person name="Kang H.K."/>
            <person name="Shin J.H."/>
            <person name="Lee D.W."/>
        </authorList>
    </citation>
    <scope>NUCLEOTIDE SEQUENCE [LARGE SCALE GENOMIC DNA]</scope>
    <source>
        <strain evidence="2 3">AW-1</strain>
    </source>
</reference>
<feature type="signal peptide" evidence="1">
    <location>
        <begin position="1"/>
        <end position="25"/>
    </location>
</feature>
<evidence type="ECO:0000256" key="1">
    <source>
        <dbReference type="SAM" id="SignalP"/>
    </source>
</evidence>
<organism evidence="2 3">
    <name type="scientific">Fervidobacterium islandicum</name>
    <dbReference type="NCBI Taxonomy" id="2423"/>
    <lineage>
        <taxon>Bacteria</taxon>
        <taxon>Thermotogati</taxon>
        <taxon>Thermotogota</taxon>
        <taxon>Thermotogae</taxon>
        <taxon>Thermotogales</taxon>
        <taxon>Fervidobacteriaceae</taxon>
        <taxon>Fervidobacterium</taxon>
    </lineage>
</organism>
<evidence type="ECO:0000313" key="3">
    <source>
        <dbReference type="Proteomes" id="UP000093740"/>
    </source>
</evidence>
<keyword evidence="2" id="KW-0413">Isomerase</keyword>
<name>A0AAI8CM10_FERIS</name>
<accession>A0AAI8CM10</accession>
<dbReference type="RefSeq" id="WP_033192074.1">
    <property type="nucleotide sequence ID" value="NZ_CP014334.2"/>
</dbReference>
<dbReference type="Proteomes" id="UP000093740">
    <property type="component" value="Chromosome"/>
</dbReference>
<keyword evidence="1" id="KW-0732">Signal</keyword>
<feature type="chain" id="PRO_5042543147" evidence="1">
    <location>
        <begin position="26"/>
        <end position="438"/>
    </location>
</feature>
<gene>
    <name evidence="2" type="ORF">NA23_07430</name>
</gene>
<dbReference type="AlphaFoldDB" id="A0AAI8CM10"/>
<evidence type="ECO:0000313" key="2">
    <source>
        <dbReference type="EMBL" id="AMW33093.1"/>
    </source>
</evidence>
<protein>
    <submittedName>
        <fullName evidence="2">Peptidyl-prolyl cis-trans isomerase</fullName>
    </submittedName>
</protein>
<sequence>MKRYLKILSLLLTVGVLFLSSIALASTQQNFAAYLERGGKILTGITWDDIDQLYELYEMYYGSFDPIFEKPYVEALIMNQLLKDKFVEYLSEAEGLSSEEFKVAHSEISESDMEKYYEENREDIQQEAYVDFDYAVFETEEEAKKFYDRASEVGFEKAISEASESSGLLDSDSYAGLKKSQTSASFIDVLFTPSEKKLKMHTTDNASFVFNIKNLNDLSTFEKFKESPMYEEVMANLSNEKFEKYVEEKIKSEKINFAVPQEYKIWFDMVRNVPSEKLVEQYYSTVFNETGNLIETDPIVLTGLLTALEDANLVEEYIEEYEALVRELYELGYRSFLVLARLRQFDNSENVLLEYNVELSKILINYINNGDTLSVLQYIYSNLSELEELSNSGNPEVRQKALEYLYRMNKALGDEESANKYLEQLHQENPNYKIESEQ</sequence>
<keyword evidence="3" id="KW-1185">Reference proteome</keyword>
<dbReference type="GO" id="GO:0016853">
    <property type="term" value="F:isomerase activity"/>
    <property type="evidence" value="ECO:0007669"/>
    <property type="project" value="UniProtKB-KW"/>
</dbReference>